<feature type="region of interest" description="Disordered" evidence="1">
    <location>
        <begin position="38"/>
        <end position="96"/>
    </location>
</feature>
<reference evidence="2 3" key="1">
    <citation type="submission" date="2017-06" db="EMBL/GenBank/DDBJ databases">
        <title>Comparative genomic analysis of Ambrosia Fusariam Clade fungi.</title>
        <authorList>
            <person name="Stajich J.E."/>
            <person name="Carrillo J."/>
            <person name="Kijimoto T."/>
            <person name="Eskalen A."/>
            <person name="O'Donnell K."/>
            <person name="Kasson M."/>
        </authorList>
    </citation>
    <scope>NUCLEOTIDE SEQUENCE [LARGE SCALE GENOMIC DNA]</scope>
    <source>
        <strain evidence="2">UCR3666</strain>
    </source>
</reference>
<protein>
    <submittedName>
        <fullName evidence="2">Uncharacterized protein</fullName>
    </submittedName>
</protein>
<evidence type="ECO:0000313" key="3">
    <source>
        <dbReference type="Proteomes" id="UP000277212"/>
    </source>
</evidence>
<sequence length="96" mass="10105">MDTPTVVTHSLGRASILSNNGPPLPVMGMAGSKLRALTEGPGGQRLRSDLQSVTSQPVAVRGQSRYEPTLEGRASEDDALDSWRTAKPLASTTCQA</sequence>
<keyword evidence="3" id="KW-1185">Reference proteome</keyword>
<dbReference type="Proteomes" id="UP000277212">
    <property type="component" value="Unassembled WGS sequence"/>
</dbReference>
<dbReference type="EMBL" id="NKUJ01000177">
    <property type="protein sequence ID" value="RMJ11150.1"/>
    <property type="molecule type" value="Genomic_DNA"/>
</dbReference>
<comment type="caution">
    <text evidence="2">The sequence shown here is derived from an EMBL/GenBank/DDBJ whole genome shotgun (WGS) entry which is preliminary data.</text>
</comment>
<evidence type="ECO:0000256" key="1">
    <source>
        <dbReference type="SAM" id="MobiDB-lite"/>
    </source>
</evidence>
<gene>
    <name evidence="2" type="ORF">CDV36_009220</name>
</gene>
<evidence type="ECO:0000313" key="2">
    <source>
        <dbReference type="EMBL" id="RMJ11150.1"/>
    </source>
</evidence>
<accession>A0A3M2S0S0</accession>
<name>A0A3M2S0S0_9HYPO</name>
<dbReference type="AlphaFoldDB" id="A0A3M2S0S0"/>
<dbReference type="OrthoDB" id="10367862at2759"/>
<organism evidence="2 3">
    <name type="scientific">Fusarium kuroshium</name>
    <dbReference type="NCBI Taxonomy" id="2010991"/>
    <lineage>
        <taxon>Eukaryota</taxon>
        <taxon>Fungi</taxon>
        <taxon>Dikarya</taxon>
        <taxon>Ascomycota</taxon>
        <taxon>Pezizomycotina</taxon>
        <taxon>Sordariomycetes</taxon>
        <taxon>Hypocreomycetidae</taxon>
        <taxon>Hypocreales</taxon>
        <taxon>Nectriaceae</taxon>
        <taxon>Fusarium</taxon>
        <taxon>Fusarium solani species complex</taxon>
    </lineage>
</organism>
<proteinExistence type="predicted"/>